<dbReference type="NCBIfam" id="TIGR01764">
    <property type="entry name" value="excise"/>
    <property type="match status" value="1"/>
</dbReference>
<evidence type="ECO:0000313" key="2">
    <source>
        <dbReference type="EMBL" id="MBP1992171.1"/>
    </source>
</evidence>
<reference evidence="2 3" key="1">
    <citation type="submission" date="2021-03" db="EMBL/GenBank/DDBJ databases">
        <title>Genomic Encyclopedia of Type Strains, Phase IV (KMG-IV): sequencing the most valuable type-strain genomes for metagenomic binning, comparative biology and taxonomic classification.</title>
        <authorList>
            <person name="Goeker M."/>
        </authorList>
    </citation>
    <scope>NUCLEOTIDE SEQUENCE [LARGE SCALE GENOMIC DNA]</scope>
    <source>
        <strain evidence="2 3">DSM 26048</strain>
    </source>
</reference>
<comment type="caution">
    <text evidence="2">The sequence shown here is derived from an EMBL/GenBank/DDBJ whole genome shotgun (WGS) entry which is preliminary data.</text>
</comment>
<evidence type="ECO:0000259" key="1">
    <source>
        <dbReference type="Pfam" id="PF12728"/>
    </source>
</evidence>
<dbReference type="InterPro" id="IPR010093">
    <property type="entry name" value="SinI_DNA-bd"/>
</dbReference>
<dbReference type="RefSeq" id="WP_209972885.1">
    <property type="nucleotide sequence ID" value="NZ_JAGGLB010000012.1"/>
</dbReference>
<dbReference type="Gene3D" id="3.40.190.10">
    <property type="entry name" value="Periplasmic binding protein-like II"/>
    <property type="match status" value="2"/>
</dbReference>
<protein>
    <submittedName>
        <fullName evidence="2">NitT/TauT family transport system substrate-binding protein</fullName>
    </submittedName>
</protein>
<dbReference type="EMBL" id="JAGGLB010000012">
    <property type="protein sequence ID" value="MBP1992171.1"/>
    <property type="molecule type" value="Genomic_DNA"/>
</dbReference>
<organism evidence="2 3">
    <name type="scientific">Paenibacillus eucommiae</name>
    <dbReference type="NCBI Taxonomy" id="1355755"/>
    <lineage>
        <taxon>Bacteria</taxon>
        <taxon>Bacillati</taxon>
        <taxon>Bacillota</taxon>
        <taxon>Bacilli</taxon>
        <taxon>Bacillales</taxon>
        <taxon>Paenibacillaceae</taxon>
        <taxon>Paenibacillus</taxon>
    </lineage>
</organism>
<gene>
    <name evidence="2" type="ORF">J2Z66_003779</name>
</gene>
<dbReference type="Pfam" id="PF12728">
    <property type="entry name" value="HTH_17"/>
    <property type="match status" value="1"/>
</dbReference>
<dbReference type="Pfam" id="PF12974">
    <property type="entry name" value="Phosphonate-bd"/>
    <property type="match status" value="1"/>
</dbReference>
<name>A0ABS4IZ91_9BACL</name>
<evidence type="ECO:0000313" key="3">
    <source>
        <dbReference type="Proteomes" id="UP001519287"/>
    </source>
</evidence>
<accession>A0ABS4IZ91</accession>
<dbReference type="SUPFAM" id="SSF46955">
    <property type="entry name" value="Putative DNA-binding domain"/>
    <property type="match status" value="1"/>
</dbReference>
<dbReference type="InterPro" id="IPR041657">
    <property type="entry name" value="HTH_17"/>
</dbReference>
<dbReference type="InterPro" id="IPR009061">
    <property type="entry name" value="DNA-bd_dom_put_sf"/>
</dbReference>
<dbReference type="PANTHER" id="PTHR30024">
    <property type="entry name" value="ALIPHATIC SULFONATES-BINDING PROTEIN-RELATED"/>
    <property type="match status" value="1"/>
</dbReference>
<proteinExistence type="predicted"/>
<feature type="domain" description="Helix-turn-helix" evidence="1">
    <location>
        <begin position="8"/>
        <end position="55"/>
    </location>
</feature>
<sequence length="400" mass="44623">MQNQRLDLLTLQEAMDMLGVSRATIDRWRKDKQLPFIKIGKEILLEKQKLNAWIQLHSHAGPHPKQPKEMSDSDRIVSVGYQSGAALLWSPLIIKKLGLFEEELQRMCPSAQYQVRWVNSPNGIELVEGLIAGRVHIASLGDYPMIACQTLSQILPNFKPTFLAFDGKTSHGGGISLVVPSSSPFQRIEDLAESTISIVANSSASCRLGEMMSSFGLDQEPVIHRRMGECLNGIVEGSIGASVLWEPYLSWVQWLGKGIPIGSEAAGGDYLTGLMADEQWLLRNEVVMIAYMKAHLRAHDLIRRAPLRAAEMIHEASGFPMQVVTSVLSQIRWDASLYSRDLQTLANMKFQGAERLPGHQRKYDGFAVQEQYLLHAVEALKLPVLPDSPLPGEWSPEMIY</sequence>
<dbReference type="SUPFAM" id="SSF53850">
    <property type="entry name" value="Periplasmic binding protein-like II"/>
    <property type="match status" value="1"/>
</dbReference>
<dbReference type="PANTHER" id="PTHR30024:SF45">
    <property type="entry name" value="ABC TRANSPORTER SUBSTRATE-BINDING PROTEIN"/>
    <property type="match status" value="1"/>
</dbReference>
<keyword evidence="3" id="KW-1185">Reference proteome</keyword>
<dbReference type="Proteomes" id="UP001519287">
    <property type="component" value="Unassembled WGS sequence"/>
</dbReference>